<dbReference type="PANTHER" id="PTHR13170:SF16">
    <property type="entry name" value="PROTEIN O-GLCNACASE"/>
    <property type="match status" value="1"/>
</dbReference>
<organism evidence="6 7">
    <name type="scientific">Sphingomonas morindae</name>
    <dbReference type="NCBI Taxonomy" id="1541170"/>
    <lineage>
        <taxon>Bacteria</taxon>
        <taxon>Pseudomonadati</taxon>
        <taxon>Pseudomonadota</taxon>
        <taxon>Alphaproteobacteria</taxon>
        <taxon>Sphingomonadales</taxon>
        <taxon>Sphingomonadaceae</taxon>
        <taxon>Sphingomonas</taxon>
    </lineage>
</organism>
<evidence type="ECO:0000313" key="6">
    <source>
        <dbReference type="EMBL" id="USI72745.1"/>
    </source>
</evidence>
<dbReference type="SUPFAM" id="SSF140657">
    <property type="entry name" value="Hyaluronidase post-catalytic domain-like"/>
    <property type="match status" value="1"/>
</dbReference>
<name>A0ABY4X763_9SPHN</name>
<evidence type="ECO:0000313" key="7">
    <source>
        <dbReference type="Proteomes" id="UP001056937"/>
    </source>
</evidence>
<evidence type="ECO:0000256" key="2">
    <source>
        <dbReference type="ARBA" id="ARBA00023295"/>
    </source>
</evidence>
<keyword evidence="7" id="KW-1185">Reference proteome</keyword>
<dbReference type="InterPro" id="IPR011496">
    <property type="entry name" value="O-GlcNAcase_cat"/>
</dbReference>
<dbReference type="PROSITE" id="PS52009">
    <property type="entry name" value="GH84"/>
    <property type="match status" value="1"/>
</dbReference>
<dbReference type="InterPro" id="IPR015882">
    <property type="entry name" value="HEX_bac_N"/>
</dbReference>
<dbReference type="InterPro" id="IPR029018">
    <property type="entry name" value="Hex-like_dom2"/>
</dbReference>
<comment type="similarity">
    <text evidence="3">Belongs to the glycosyl hydrolase 84 family.</text>
</comment>
<dbReference type="Gene3D" id="1.20.58.460">
    <property type="entry name" value="Hyaluronidase post-catalytic domain-like"/>
    <property type="match status" value="1"/>
</dbReference>
<keyword evidence="2 3" id="KW-0326">Glycosidase</keyword>
<dbReference type="Gene3D" id="3.20.20.80">
    <property type="entry name" value="Glycosidases"/>
    <property type="match status" value="1"/>
</dbReference>
<dbReference type="Pfam" id="PF02838">
    <property type="entry name" value="Glyco_hydro_20b"/>
    <property type="match status" value="1"/>
</dbReference>
<dbReference type="Gene3D" id="3.30.379.10">
    <property type="entry name" value="Chitobiase/beta-hexosaminidase domain 2-like"/>
    <property type="match status" value="1"/>
</dbReference>
<dbReference type="InterPro" id="IPR051822">
    <property type="entry name" value="Glycosyl_Hydrolase_84"/>
</dbReference>
<evidence type="ECO:0000256" key="1">
    <source>
        <dbReference type="ARBA" id="ARBA00022801"/>
    </source>
</evidence>
<feature type="domain" description="GH84" evidence="5">
    <location>
        <begin position="169"/>
        <end position="451"/>
    </location>
</feature>
<sequence>MIRPALALLALAAPVLAAAAPPATLPALFPAPAAARLTGGQVRPGAAAVLVAPPGVDEATLSVVRDALARAGVTTLRVARRAPAHAATVVTLAIGADPATTRALAALGAHPVAAREGYALAIGSAAGGVRLLLAGADADGLFHAAQTLAQIATGPALPALAVEDQPAMAIRGTIEGFYGAPWSQDDRLAHLRFLASVKANTYVYSPKDDPFARARWREPYPAAERASLATLITAARAAHVRFTYAISPGPSICYSDPADFAALTRKFDDFRALGVRAFYIAFDDIEYTRWNCAADAAALGPPGEEAAGRAQAMLVNRVYAWLAARDGADAELMIVPTEYYNTTESPYKAALRAVDPHVLVQWTGTDVVPPAIAVRDARAATQAFGRKTLLWDNYPVNDYGESTGRLLMAPYRDREAGLSDALSGILANPMNQEAPSRVAVFGTAAFAWNDRAYDPDRAWTAAARQLAGGDPAVTEALLTLFDLEHLAPTFGAQPWQPQAPRLKPVLDGVEDALASGTAADRRAALTRLHAAAQAIATAPDRIRAGVRDPGFLAQCAPWLAAMQLWGRALATTADALDAALAERPDAAGAFAYAARLAEEAGRIQTLPNTTRPQGAIRLGDGVLDRFIATAPTLVATPVPPQSGAAQARR</sequence>
<dbReference type="RefSeq" id="WP_252166553.1">
    <property type="nucleotide sequence ID" value="NZ_CP084930.1"/>
</dbReference>
<dbReference type="Pfam" id="PF07555">
    <property type="entry name" value="NAGidase"/>
    <property type="match status" value="1"/>
</dbReference>
<evidence type="ECO:0000259" key="5">
    <source>
        <dbReference type="PROSITE" id="PS52009"/>
    </source>
</evidence>
<feature type="chain" id="PRO_5046368303" evidence="4">
    <location>
        <begin position="20"/>
        <end position="649"/>
    </location>
</feature>
<dbReference type="EMBL" id="CP084930">
    <property type="protein sequence ID" value="USI72745.1"/>
    <property type="molecule type" value="Genomic_DNA"/>
</dbReference>
<dbReference type="SUPFAM" id="SSF51445">
    <property type="entry name" value="(Trans)glycosidases"/>
    <property type="match status" value="1"/>
</dbReference>
<keyword evidence="1 3" id="KW-0378">Hydrolase</keyword>
<proteinExistence type="inferred from homology"/>
<reference evidence="6" key="1">
    <citation type="journal article" date="2022" name="Toxins">
        <title>Genomic Analysis of Sphingopyxis sp. USTB-05 for Biodegrading Cyanobacterial Hepatotoxins.</title>
        <authorList>
            <person name="Liu C."/>
            <person name="Xu Q."/>
            <person name="Zhao Z."/>
            <person name="Zhang H."/>
            <person name="Liu X."/>
            <person name="Yin C."/>
            <person name="Liu Y."/>
            <person name="Yan H."/>
        </authorList>
    </citation>
    <scope>NUCLEOTIDE SEQUENCE</scope>
    <source>
        <strain evidence="6">NBD5</strain>
    </source>
</reference>
<dbReference type="SUPFAM" id="SSF55545">
    <property type="entry name" value="beta-N-acetylhexosaminidase-like domain"/>
    <property type="match status" value="1"/>
</dbReference>
<gene>
    <name evidence="6" type="ORF">LHA26_15960</name>
</gene>
<evidence type="ECO:0000256" key="4">
    <source>
        <dbReference type="SAM" id="SignalP"/>
    </source>
</evidence>
<keyword evidence="4" id="KW-0732">Signal</keyword>
<accession>A0ABY4X763</accession>
<feature type="signal peptide" evidence="4">
    <location>
        <begin position="1"/>
        <end position="19"/>
    </location>
</feature>
<dbReference type="Proteomes" id="UP001056937">
    <property type="component" value="Chromosome 1"/>
</dbReference>
<evidence type="ECO:0000256" key="3">
    <source>
        <dbReference type="PROSITE-ProRule" id="PRU01353"/>
    </source>
</evidence>
<protein>
    <submittedName>
        <fullName evidence="6">Beta-N-acetylglucosaminidase domain-containing protein</fullName>
    </submittedName>
</protein>
<dbReference type="InterPro" id="IPR017853">
    <property type="entry name" value="GH"/>
</dbReference>
<dbReference type="PANTHER" id="PTHR13170">
    <property type="entry name" value="O-GLCNACASE"/>
    <property type="match status" value="1"/>
</dbReference>
<feature type="active site" description="Proton donor" evidence="3">
    <location>
        <position position="284"/>
    </location>
</feature>